<proteinExistence type="predicted"/>
<gene>
    <name evidence="2" type="ORF">PLEI_2942</name>
</gene>
<protein>
    <submittedName>
        <fullName evidence="2">Uncharacterized protein</fullName>
    </submittedName>
</protein>
<reference evidence="3" key="1">
    <citation type="submission" date="2012-12" db="EMBL/GenBank/DDBJ databases">
        <title>Genome Sequence of Photobacterium leiognathi lrivu.4.1.</title>
        <authorList>
            <person name="Urbanczyk H."/>
            <person name="Ogura Y."/>
            <person name="Hayashi T."/>
            <person name="Dunlap P.V."/>
        </authorList>
    </citation>
    <scope>NUCLEOTIDE SEQUENCE [LARGE SCALE GENOMIC DNA]</scope>
    <source>
        <strain evidence="3">lrivu.4.1</strain>
    </source>
</reference>
<accession>V5F7L0</accession>
<dbReference type="HOGENOM" id="CLU_2602965_0_0_6"/>
<evidence type="ECO:0000313" key="2">
    <source>
        <dbReference type="EMBL" id="GAD31284.1"/>
    </source>
</evidence>
<organism evidence="2 3">
    <name type="scientific">Photobacterium leiognathi lrivu.4.1</name>
    <dbReference type="NCBI Taxonomy" id="1248232"/>
    <lineage>
        <taxon>Bacteria</taxon>
        <taxon>Pseudomonadati</taxon>
        <taxon>Pseudomonadota</taxon>
        <taxon>Gammaproteobacteria</taxon>
        <taxon>Vibrionales</taxon>
        <taxon>Vibrionaceae</taxon>
        <taxon>Photobacterium</taxon>
    </lineage>
</organism>
<keyword evidence="1" id="KW-0472">Membrane</keyword>
<keyword evidence="1" id="KW-1133">Transmembrane helix</keyword>
<dbReference type="Proteomes" id="UP000030675">
    <property type="component" value="Unassembled WGS sequence"/>
</dbReference>
<name>V5F7L0_PHOLE</name>
<evidence type="ECO:0000313" key="3">
    <source>
        <dbReference type="Proteomes" id="UP000030675"/>
    </source>
</evidence>
<evidence type="ECO:0000256" key="1">
    <source>
        <dbReference type="SAM" id="Phobius"/>
    </source>
</evidence>
<keyword evidence="1" id="KW-0812">Transmembrane</keyword>
<sequence>MCVDVNSSNGLLVASNNSIDSCTSYVLVSASEYNNFLSAVVDLSSGDITQLILLGFGLVLAGYLLAQPVGIVINFIKSL</sequence>
<feature type="transmembrane region" description="Helical" evidence="1">
    <location>
        <begin position="51"/>
        <end position="76"/>
    </location>
</feature>
<dbReference type="EMBL" id="DF196820">
    <property type="protein sequence ID" value="GAD31284.1"/>
    <property type="molecule type" value="Genomic_DNA"/>
</dbReference>
<dbReference type="AlphaFoldDB" id="V5F7L0"/>